<evidence type="ECO:0000313" key="1">
    <source>
        <dbReference type="EMBL" id="WFD11324.1"/>
    </source>
</evidence>
<evidence type="ECO:0000313" key="2">
    <source>
        <dbReference type="Proteomes" id="UP001222800"/>
    </source>
</evidence>
<organism evidence="1 2">
    <name type="scientific">Tepidibacter hydrothermalis</name>
    <dbReference type="NCBI Taxonomy" id="3036126"/>
    <lineage>
        <taxon>Bacteria</taxon>
        <taxon>Bacillati</taxon>
        <taxon>Bacillota</taxon>
        <taxon>Clostridia</taxon>
        <taxon>Peptostreptococcales</taxon>
        <taxon>Peptostreptococcaceae</taxon>
        <taxon>Tepidibacter</taxon>
    </lineage>
</organism>
<accession>A0ABY8EHS8</accession>
<dbReference type="RefSeq" id="WP_277733347.1">
    <property type="nucleotide sequence ID" value="NZ_CP120733.1"/>
</dbReference>
<sequence length="352" mass="41549">MSELITEIYSQNIMNYDSYNQKIISLIGILEGYLYKVSKKHFRNINSKKIEEVTLSELGLIYNNYFYKNTGMNGVCWEYAVFYAIYYNETYIQDLINMAINYLSGENTCERINAILWGAEKTTISLDNIKSSIKDDEMIWSPIKEYNFKDYIDLIKNSFYSKKLRDALPNNIKDIWKTDLFVKKESSNTWYAVTVKWNGHDVKYHEGLSIGIYFEFANSPKRTQNPYPITNIMNKNYFVYCSIPFIFNFGEYYTYIFRLVNNILSKINCNKSNSMASTFATGEEYNIFQYFYKNKDASCIQLIYYLKNYYSYYINTIESNEIILATDRKITCNPFINTTLGEKEKGIKIIPK</sequence>
<keyword evidence="2" id="KW-1185">Reference proteome</keyword>
<gene>
    <name evidence="1" type="ORF">P4S50_04400</name>
</gene>
<name>A0ABY8EHS8_9FIRM</name>
<protein>
    <submittedName>
        <fullName evidence="1">Uncharacterized protein</fullName>
    </submittedName>
</protein>
<dbReference type="EMBL" id="CP120733">
    <property type="protein sequence ID" value="WFD11324.1"/>
    <property type="molecule type" value="Genomic_DNA"/>
</dbReference>
<proteinExistence type="predicted"/>
<reference evidence="1 2" key="1">
    <citation type="submission" date="2023-03" db="EMBL/GenBank/DDBJ databases">
        <title>Complete genome sequence of Tepidibacter sp. SWIR-1, isolated from a deep-sea hydrothermal vent.</title>
        <authorList>
            <person name="Li X."/>
        </authorList>
    </citation>
    <scope>NUCLEOTIDE SEQUENCE [LARGE SCALE GENOMIC DNA]</scope>
    <source>
        <strain evidence="1 2">SWIR-1</strain>
    </source>
</reference>
<dbReference type="Proteomes" id="UP001222800">
    <property type="component" value="Chromosome"/>
</dbReference>